<organism evidence="1 2">
    <name type="scientific">Allofranklinella schreckenbergeri</name>
    <dbReference type="NCBI Taxonomy" id="1076744"/>
    <lineage>
        <taxon>Bacteria</taxon>
        <taxon>Pseudomonadati</taxon>
        <taxon>Pseudomonadota</taxon>
        <taxon>Betaproteobacteria</taxon>
        <taxon>Burkholderiales</taxon>
        <taxon>Comamonadaceae</taxon>
        <taxon>Allofranklinella</taxon>
    </lineage>
</organism>
<gene>
    <name evidence="1" type="ORF">EBQ26_07575</name>
</gene>
<reference evidence="1 2" key="1">
    <citation type="submission" date="2018-10" db="EMBL/GenBank/DDBJ databases">
        <title>Comamonadaceae CDC group NO-1 genome sequencing and assembly.</title>
        <authorList>
            <person name="Bernier A.-M."/>
            <person name="Bernard K."/>
        </authorList>
    </citation>
    <scope>NUCLEOTIDE SEQUENCE [LARGE SCALE GENOMIC DNA]</scope>
    <source>
        <strain evidence="1 2">NML970147</strain>
    </source>
</reference>
<proteinExistence type="predicted"/>
<name>A0A3M6Q5K5_9BURK</name>
<evidence type="ECO:0000313" key="1">
    <source>
        <dbReference type="EMBL" id="RMW97870.1"/>
    </source>
</evidence>
<protein>
    <submittedName>
        <fullName evidence="1">MerR family transcriptional regulator</fullName>
    </submittedName>
</protein>
<dbReference type="Proteomes" id="UP000267521">
    <property type="component" value="Unassembled WGS sequence"/>
</dbReference>
<dbReference type="AlphaFoldDB" id="A0A3M6Q5K5"/>
<dbReference type="Gene3D" id="1.10.1660.10">
    <property type="match status" value="1"/>
</dbReference>
<comment type="caution">
    <text evidence="1">The sequence shown here is derived from an EMBL/GenBank/DDBJ whole genome shotgun (WGS) entry which is preliminary data.</text>
</comment>
<dbReference type="RefSeq" id="WP_122238407.1">
    <property type="nucleotide sequence ID" value="NZ_RDQM01000008.1"/>
</dbReference>
<dbReference type="EMBL" id="RDQM01000008">
    <property type="protein sequence ID" value="RMW97870.1"/>
    <property type="molecule type" value="Genomic_DNA"/>
</dbReference>
<accession>A0A3M6Q5K5</accession>
<evidence type="ECO:0000313" key="2">
    <source>
        <dbReference type="Proteomes" id="UP000267521"/>
    </source>
</evidence>
<sequence>MPTPLTLTADLVELLDDAALDIHQLACGCAMSAQWVYARVEAGVLHPAQGAASASAAQWRFASAALTRARRLAQLERIYDADPQLAALAADLMEEVAALRQQVQALQAMPAPPTLPEAD</sequence>